<dbReference type="Proteomes" id="UP000324897">
    <property type="component" value="Chromosome 7"/>
</dbReference>
<dbReference type="PROSITE" id="PS50202">
    <property type="entry name" value="MSP"/>
    <property type="match status" value="1"/>
</dbReference>
<dbReference type="FunFam" id="2.60.40.10:FF:000813">
    <property type="entry name" value="Vesicle-associated protein 1-1"/>
    <property type="match status" value="1"/>
</dbReference>
<dbReference type="InterPro" id="IPR013783">
    <property type="entry name" value="Ig-like_fold"/>
</dbReference>
<dbReference type="Gene3D" id="2.60.40.10">
    <property type="entry name" value="Immunoglobulins"/>
    <property type="match status" value="1"/>
</dbReference>
<dbReference type="AlphaFoldDB" id="A0A5J9U7J2"/>
<comment type="similarity">
    <text evidence="1">Belongs to the VAMP-associated protein (VAP) (TC 9.B.17) family.</text>
</comment>
<protein>
    <recommendedName>
        <fullName evidence="4">MSP domain-containing protein</fullName>
    </recommendedName>
</protein>
<dbReference type="InterPro" id="IPR008962">
    <property type="entry name" value="PapD-like_sf"/>
</dbReference>
<reference evidence="5 6" key="1">
    <citation type="journal article" date="2019" name="Sci. Rep.">
        <title>A high-quality genome of Eragrostis curvula grass provides insights into Poaceae evolution and supports new strategies to enhance forage quality.</title>
        <authorList>
            <person name="Carballo J."/>
            <person name="Santos B.A.C.M."/>
            <person name="Zappacosta D."/>
            <person name="Garbus I."/>
            <person name="Selva J.P."/>
            <person name="Gallo C.A."/>
            <person name="Diaz A."/>
            <person name="Albertini E."/>
            <person name="Caccamo M."/>
            <person name="Echenique V."/>
        </authorList>
    </citation>
    <scope>NUCLEOTIDE SEQUENCE [LARGE SCALE GENOMIC DNA]</scope>
    <source>
        <strain evidence="6">cv. Victoria</strain>
        <tissue evidence="5">Leaf</tissue>
    </source>
</reference>
<sequence>MEAVAAGGEDCLVEIHPSELRFFFEVKKRSSCSIHLANRSDQYVAFKVKTTSPKKYCVRPNVGVIRPRSSCDFTVTMQEQKTAPPNMEVKDKFLVQTTVVPFGTSDEDIVPSFFSKDGRYIEESKLRVVLISTTQPQVEQLITGAPDVTATVQVPEAEEMLVNMNGVPNVVNEVCHPLKASYSPLRETPAILSEISSPVKESPILRDFLVPSNEAPFTSTDSAPSLKESPAVSIESHFCSTETSATLKESPPLEDTPATRGLAILSGNGPANSENLHLSHVTQDLQSKLNNLEAKLEEAETLIVKLREETRTTIQERDKLRKEMVFLKKAGTAQIQAGFPLLFVLYMAFVGLSLGYLLHL</sequence>
<evidence type="ECO:0000256" key="1">
    <source>
        <dbReference type="ARBA" id="ARBA00008932"/>
    </source>
</evidence>
<keyword evidence="3" id="KW-0812">Transmembrane</keyword>
<feature type="coiled-coil region" evidence="2">
    <location>
        <begin position="282"/>
        <end position="323"/>
    </location>
</feature>
<dbReference type="GO" id="GO:0061817">
    <property type="term" value="P:endoplasmic reticulum-plasma membrane tethering"/>
    <property type="evidence" value="ECO:0007669"/>
    <property type="project" value="TreeGrafter"/>
</dbReference>
<name>A0A5J9U7J2_9POAL</name>
<organism evidence="5 6">
    <name type="scientific">Eragrostis curvula</name>
    <name type="common">weeping love grass</name>
    <dbReference type="NCBI Taxonomy" id="38414"/>
    <lineage>
        <taxon>Eukaryota</taxon>
        <taxon>Viridiplantae</taxon>
        <taxon>Streptophyta</taxon>
        <taxon>Embryophyta</taxon>
        <taxon>Tracheophyta</taxon>
        <taxon>Spermatophyta</taxon>
        <taxon>Magnoliopsida</taxon>
        <taxon>Liliopsida</taxon>
        <taxon>Poales</taxon>
        <taxon>Poaceae</taxon>
        <taxon>PACMAD clade</taxon>
        <taxon>Chloridoideae</taxon>
        <taxon>Eragrostideae</taxon>
        <taxon>Eragrostidinae</taxon>
        <taxon>Eragrostis</taxon>
    </lineage>
</organism>
<keyword evidence="2" id="KW-0175">Coiled coil</keyword>
<dbReference type="PANTHER" id="PTHR10809:SF158">
    <property type="entry name" value="OS05G0373000 PROTEIN"/>
    <property type="match status" value="1"/>
</dbReference>
<dbReference type="Pfam" id="PF00635">
    <property type="entry name" value="Motile_Sperm"/>
    <property type="match status" value="1"/>
</dbReference>
<dbReference type="EMBL" id="RWGY01000029">
    <property type="protein sequence ID" value="TVU19120.1"/>
    <property type="molecule type" value="Genomic_DNA"/>
</dbReference>
<comment type="caution">
    <text evidence="5">The sequence shown here is derived from an EMBL/GenBank/DDBJ whole genome shotgun (WGS) entry which is preliminary data.</text>
</comment>
<proteinExistence type="inferred from homology"/>
<gene>
    <name evidence="5" type="ORF">EJB05_35254</name>
</gene>
<dbReference type="GO" id="GO:0005886">
    <property type="term" value="C:plasma membrane"/>
    <property type="evidence" value="ECO:0007669"/>
    <property type="project" value="TreeGrafter"/>
</dbReference>
<evidence type="ECO:0000313" key="5">
    <source>
        <dbReference type="EMBL" id="TVU19120.1"/>
    </source>
</evidence>
<keyword evidence="3" id="KW-1133">Transmembrane helix</keyword>
<dbReference type="GO" id="GO:0090158">
    <property type="term" value="P:endoplasmic reticulum membrane organization"/>
    <property type="evidence" value="ECO:0007669"/>
    <property type="project" value="TreeGrafter"/>
</dbReference>
<evidence type="ECO:0000259" key="4">
    <source>
        <dbReference type="PROSITE" id="PS50202"/>
    </source>
</evidence>
<evidence type="ECO:0000256" key="2">
    <source>
        <dbReference type="SAM" id="Coils"/>
    </source>
</evidence>
<dbReference type="InterPro" id="IPR000535">
    <property type="entry name" value="MSP_dom"/>
</dbReference>
<dbReference type="OrthoDB" id="264603at2759"/>
<dbReference type="InterPro" id="IPR016763">
    <property type="entry name" value="VAP"/>
</dbReference>
<dbReference type="Gramene" id="TVU19120">
    <property type="protein sequence ID" value="TVU19120"/>
    <property type="gene ID" value="EJB05_35254"/>
</dbReference>
<dbReference type="PIRSF" id="PIRSF019693">
    <property type="entry name" value="VAMP-associated"/>
    <property type="match status" value="1"/>
</dbReference>
<dbReference type="PANTHER" id="PTHR10809">
    <property type="entry name" value="VESICLE-ASSOCIATED MEMBRANE PROTEIN-ASSOCIATED PROTEIN"/>
    <property type="match status" value="1"/>
</dbReference>
<dbReference type="SUPFAM" id="SSF49354">
    <property type="entry name" value="PapD-like"/>
    <property type="match status" value="1"/>
</dbReference>
<evidence type="ECO:0000313" key="6">
    <source>
        <dbReference type="Proteomes" id="UP000324897"/>
    </source>
</evidence>
<feature type="transmembrane region" description="Helical" evidence="3">
    <location>
        <begin position="337"/>
        <end position="358"/>
    </location>
</feature>
<accession>A0A5J9U7J2</accession>
<keyword evidence="3" id="KW-0472">Membrane</keyword>
<dbReference type="GO" id="GO:0005789">
    <property type="term" value="C:endoplasmic reticulum membrane"/>
    <property type="evidence" value="ECO:0007669"/>
    <property type="project" value="InterPro"/>
</dbReference>
<feature type="domain" description="MSP" evidence="4">
    <location>
        <begin position="12"/>
        <end position="131"/>
    </location>
</feature>
<keyword evidence="6" id="KW-1185">Reference proteome</keyword>
<evidence type="ECO:0000256" key="3">
    <source>
        <dbReference type="SAM" id="Phobius"/>
    </source>
</evidence>